<dbReference type="AlphaFoldDB" id="A0A6D2INN6"/>
<sequence length="158" mass="17911">MSEQCEGPNLGSESEQQLSHEVLCEEEPVDATVMTTKRGEGSCPGAVEATIEEGNLFQQLNMPWSIYATSGLVKAVIGALGERVPKEDTLFGAIMKFVFCIWPEPWKTQTAKDFELVIVWSNLENFLIWRGERQDWRRESVDKIDGTREGICPICFWH</sequence>
<reference evidence="1" key="1">
    <citation type="submission" date="2020-01" db="EMBL/GenBank/DDBJ databases">
        <authorList>
            <person name="Mishra B."/>
        </authorList>
    </citation>
    <scope>NUCLEOTIDE SEQUENCE [LARGE SCALE GENOMIC DNA]</scope>
</reference>
<name>A0A6D2INN6_9BRAS</name>
<organism evidence="1 2">
    <name type="scientific">Microthlaspi erraticum</name>
    <dbReference type="NCBI Taxonomy" id="1685480"/>
    <lineage>
        <taxon>Eukaryota</taxon>
        <taxon>Viridiplantae</taxon>
        <taxon>Streptophyta</taxon>
        <taxon>Embryophyta</taxon>
        <taxon>Tracheophyta</taxon>
        <taxon>Spermatophyta</taxon>
        <taxon>Magnoliopsida</taxon>
        <taxon>eudicotyledons</taxon>
        <taxon>Gunneridae</taxon>
        <taxon>Pentapetalae</taxon>
        <taxon>rosids</taxon>
        <taxon>malvids</taxon>
        <taxon>Brassicales</taxon>
        <taxon>Brassicaceae</taxon>
        <taxon>Coluteocarpeae</taxon>
        <taxon>Microthlaspi</taxon>
    </lineage>
</organism>
<comment type="caution">
    <text evidence="1">The sequence shown here is derived from an EMBL/GenBank/DDBJ whole genome shotgun (WGS) entry which is preliminary data.</text>
</comment>
<gene>
    <name evidence="1" type="ORF">MERR_LOCUS19265</name>
</gene>
<dbReference type="Proteomes" id="UP000467841">
    <property type="component" value="Unassembled WGS sequence"/>
</dbReference>
<dbReference type="EMBL" id="CACVBM020001116">
    <property type="protein sequence ID" value="CAA7032030.1"/>
    <property type="molecule type" value="Genomic_DNA"/>
</dbReference>
<proteinExistence type="predicted"/>
<evidence type="ECO:0000313" key="1">
    <source>
        <dbReference type="EMBL" id="CAA7032030.1"/>
    </source>
</evidence>
<protein>
    <submittedName>
        <fullName evidence="1">Uncharacterized protein</fullName>
    </submittedName>
</protein>
<evidence type="ECO:0000313" key="2">
    <source>
        <dbReference type="Proteomes" id="UP000467841"/>
    </source>
</evidence>
<keyword evidence="2" id="KW-1185">Reference proteome</keyword>
<accession>A0A6D2INN6</accession>